<evidence type="ECO:0000313" key="3">
    <source>
        <dbReference type="Proteomes" id="UP000053424"/>
    </source>
</evidence>
<reference evidence="2 3" key="1">
    <citation type="submission" date="2014-04" db="EMBL/GenBank/DDBJ databases">
        <authorList>
            <consortium name="DOE Joint Genome Institute"/>
            <person name="Kuo A."/>
            <person name="Gay G."/>
            <person name="Dore J."/>
            <person name="Kohler A."/>
            <person name="Nagy L.G."/>
            <person name="Floudas D."/>
            <person name="Copeland A."/>
            <person name="Barry K.W."/>
            <person name="Cichocki N."/>
            <person name="Veneault-Fourrey C."/>
            <person name="LaButti K."/>
            <person name="Lindquist E.A."/>
            <person name="Lipzen A."/>
            <person name="Lundell T."/>
            <person name="Morin E."/>
            <person name="Murat C."/>
            <person name="Sun H."/>
            <person name="Tunlid A."/>
            <person name="Henrissat B."/>
            <person name="Grigoriev I.V."/>
            <person name="Hibbett D.S."/>
            <person name="Martin F."/>
            <person name="Nordberg H.P."/>
            <person name="Cantor M.N."/>
            <person name="Hua S.X."/>
        </authorList>
    </citation>
    <scope>NUCLEOTIDE SEQUENCE [LARGE SCALE GENOMIC DNA]</scope>
    <source>
        <strain evidence="3">h7</strain>
    </source>
</reference>
<evidence type="ECO:0000256" key="1">
    <source>
        <dbReference type="SAM" id="MobiDB-lite"/>
    </source>
</evidence>
<accession>A0A0C2XV57</accession>
<protein>
    <submittedName>
        <fullName evidence="2">Uncharacterized protein</fullName>
    </submittedName>
</protein>
<proteinExistence type="predicted"/>
<feature type="region of interest" description="Disordered" evidence="1">
    <location>
        <begin position="37"/>
        <end position="58"/>
    </location>
</feature>
<evidence type="ECO:0000313" key="2">
    <source>
        <dbReference type="EMBL" id="KIM41538.1"/>
    </source>
</evidence>
<keyword evidence="3" id="KW-1185">Reference proteome</keyword>
<dbReference type="EMBL" id="KN831780">
    <property type="protein sequence ID" value="KIM41538.1"/>
    <property type="molecule type" value="Genomic_DNA"/>
</dbReference>
<reference evidence="3" key="2">
    <citation type="submission" date="2015-01" db="EMBL/GenBank/DDBJ databases">
        <title>Evolutionary Origins and Diversification of the Mycorrhizal Mutualists.</title>
        <authorList>
            <consortium name="DOE Joint Genome Institute"/>
            <consortium name="Mycorrhizal Genomics Consortium"/>
            <person name="Kohler A."/>
            <person name="Kuo A."/>
            <person name="Nagy L.G."/>
            <person name="Floudas D."/>
            <person name="Copeland A."/>
            <person name="Barry K.W."/>
            <person name="Cichocki N."/>
            <person name="Veneault-Fourrey C."/>
            <person name="LaButti K."/>
            <person name="Lindquist E.A."/>
            <person name="Lipzen A."/>
            <person name="Lundell T."/>
            <person name="Morin E."/>
            <person name="Murat C."/>
            <person name="Riley R."/>
            <person name="Ohm R."/>
            <person name="Sun H."/>
            <person name="Tunlid A."/>
            <person name="Henrissat B."/>
            <person name="Grigoriev I.V."/>
            <person name="Hibbett D.S."/>
            <person name="Martin F."/>
        </authorList>
    </citation>
    <scope>NUCLEOTIDE SEQUENCE [LARGE SCALE GENOMIC DNA]</scope>
    <source>
        <strain evidence="3">h7</strain>
    </source>
</reference>
<sequence length="58" mass="6534">MAHEVSILSPDRDNYPPTRETLENKNFMLAGHARAGTTSSAFESVEASRNRNLFDQPR</sequence>
<gene>
    <name evidence="2" type="ORF">M413DRAFT_150772</name>
</gene>
<organism evidence="2 3">
    <name type="scientific">Hebeloma cylindrosporum</name>
    <dbReference type="NCBI Taxonomy" id="76867"/>
    <lineage>
        <taxon>Eukaryota</taxon>
        <taxon>Fungi</taxon>
        <taxon>Dikarya</taxon>
        <taxon>Basidiomycota</taxon>
        <taxon>Agaricomycotina</taxon>
        <taxon>Agaricomycetes</taxon>
        <taxon>Agaricomycetidae</taxon>
        <taxon>Agaricales</taxon>
        <taxon>Agaricineae</taxon>
        <taxon>Hymenogastraceae</taxon>
        <taxon>Hebeloma</taxon>
    </lineage>
</organism>
<dbReference type="Proteomes" id="UP000053424">
    <property type="component" value="Unassembled WGS sequence"/>
</dbReference>
<dbReference type="AlphaFoldDB" id="A0A0C2XV57"/>
<name>A0A0C2XV57_HEBCY</name>
<dbReference type="HOGENOM" id="CLU_2979316_0_0_1"/>
<feature type="region of interest" description="Disordered" evidence="1">
    <location>
        <begin position="1"/>
        <end position="20"/>
    </location>
</feature>